<protein>
    <recommendedName>
        <fullName evidence="3">cDENN domain-containing protein</fullName>
    </recommendedName>
</protein>
<feature type="compositionally biased region" description="Low complexity" evidence="2">
    <location>
        <begin position="11"/>
        <end position="46"/>
    </location>
</feature>
<feature type="region of interest" description="Disordered" evidence="2">
    <location>
        <begin position="599"/>
        <end position="628"/>
    </location>
</feature>
<dbReference type="Gene3D" id="3.40.50.11500">
    <property type="match status" value="1"/>
</dbReference>
<organism evidence="4 5">
    <name type="scientific">Rhodotorula paludigena</name>
    <dbReference type="NCBI Taxonomy" id="86838"/>
    <lineage>
        <taxon>Eukaryota</taxon>
        <taxon>Fungi</taxon>
        <taxon>Dikarya</taxon>
        <taxon>Basidiomycota</taxon>
        <taxon>Pucciniomycotina</taxon>
        <taxon>Microbotryomycetes</taxon>
        <taxon>Sporidiobolales</taxon>
        <taxon>Sporidiobolaceae</taxon>
        <taxon>Rhodotorula</taxon>
    </lineage>
</organism>
<feature type="compositionally biased region" description="Polar residues" evidence="2">
    <location>
        <begin position="1123"/>
        <end position="1132"/>
    </location>
</feature>
<feature type="region of interest" description="Disordered" evidence="2">
    <location>
        <begin position="1214"/>
        <end position="1279"/>
    </location>
</feature>
<evidence type="ECO:0000256" key="1">
    <source>
        <dbReference type="SAM" id="Coils"/>
    </source>
</evidence>
<reference evidence="4 5" key="1">
    <citation type="submission" date="2021-12" db="EMBL/GenBank/DDBJ databases">
        <title>High titer production of polyol ester of fatty acids by Rhodotorula paludigena BS15 towards product separation-free biomass refinery.</title>
        <authorList>
            <person name="Mano J."/>
            <person name="Ono H."/>
            <person name="Tanaka T."/>
            <person name="Naito K."/>
            <person name="Sushida H."/>
            <person name="Ike M."/>
            <person name="Tokuyasu K."/>
            <person name="Kitaoka M."/>
        </authorList>
    </citation>
    <scope>NUCLEOTIDE SEQUENCE [LARGE SCALE GENOMIC DNA]</scope>
    <source>
        <strain evidence="4 5">BS15</strain>
    </source>
</reference>
<feature type="compositionally biased region" description="Basic and acidic residues" evidence="2">
    <location>
        <begin position="98"/>
        <end position="118"/>
    </location>
</feature>
<feature type="compositionally biased region" description="Low complexity" evidence="2">
    <location>
        <begin position="246"/>
        <end position="258"/>
    </location>
</feature>
<dbReference type="InterPro" id="IPR001194">
    <property type="entry name" value="cDENN_dom"/>
</dbReference>
<feature type="compositionally biased region" description="Polar residues" evidence="2">
    <location>
        <begin position="1214"/>
        <end position="1232"/>
    </location>
</feature>
<dbReference type="Pfam" id="PF02141">
    <property type="entry name" value="DENN"/>
    <property type="match status" value="1"/>
</dbReference>
<comment type="caution">
    <text evidence="4">The sequence shown here is derived from an EMBL/GenBank/DDBJ whole genome shotgun (WGS) entry which is preliminary data.</text>
</comment>
<dbReference type="SMART" id="SM00799">
    <property type="entry name" value="DENN"/>
    <property type="match status" value="1"/>
</dbReference>
<sequence>MPLPIADLYARPRSPYLASSSSPPSSRPAISSSPSAPSSLPSVASLDPRSRPPLKRATLSLDPRRDDPFAPAPPPLPGTGDTGSVGIDAGREVPLGGEEWRVSESDERIVADSAKENVEGDDDDATVRRRTSTSSFLRSLTRPLRSSTSSRTSVSGSLFSSKPKNPRRTRSSIQLDRISSPLPPSFSTVPPDPHPERTKGELLSVGEAVERRRSWLVQQQDEGEERAPAEPPQRAATPVHHAQTISFASRLPSSSLRASRTDRGLNRRASLGSLFFPRKQDKDEGCDQAGEAHANVDSVPPTSSRKALKVLGGLVGGGDTKQQGEPHSSPSPTLDDVVGLALTTDAPTRRIVPDNARYSFATTASSTGSLRATTPSLAKDRAPVSSADLRAAHASSASAQTVKGKLRASTTTRAADSPLPDPLVSLYLVGGLSKDPRNWVEADVADEFEATRLDAEGRRWKAEVLGVMSGAKEGDEGEVRRLGREDMEKVQARALKLAFDRDVEVIASPSQPSATTSFFSFTTSRASPASSPRQQQYHCVSLLVWSHCDDTRATAIASLLQQRITKAQLEAEAVKRGARAARAGQRLSKVLLEQLRQNEPAADDAATTTGGAPSETDAGTDGRASFELDDPPPIPVGRFLEHLDRSPLWLPYAIVLVSTSPLYTLLSDAVRLSWARYHSHLASHSLQMERLLNMPVPRPGEVIRVPVSVAEEQKDTFFSAVMPGEIDWTTGVPCSRNFPLWPVFKCLHADNLLTIAELALAPLGRILFLSKHSIMLCLATMAFQTILELRDWKGLVLPTCHARDLKLFLEVGPGADVSDPGPWLLGLPTSPANASLLSSLAPEIVLVDLDSNLVSCARPFPGAVSTGSVRDKARKRFEGVVGTVDRHEVPLELVEAFPGGRFRPFSMVEVAGEAREAERLKPTWQWDEHAVLKELDSILAETPRAGLVGKLLRLKNPRKTVDLDTNLKHIQAVARDHANTFVERRDSLEGEVNKANRRLAVLMNQSAEWQRSFSVFKEFSDKAARESAELKVRLESERREARRLTGQLAADREQQAQLEANLEQVERAREQALHELARVDELRRDLDQQRAFLAQEVQNIVLCADDETSPVFQAVYSRIEALSQRSETSSRPGTALSSRRPSSRLARQPSYLAEYLPKAVAEEYEYDEAFEVLDEEARLDTMRLAFQETFRAISSRLSLALQAAGDFRGTALSNRAQPHASSSIGTISPSRTAESDATLVSQGTTPVGCRTPLSPDAGPFDGKTRPLSPTGSSALGFQPKLLTLTPPVSPELDDLATPASSAI</sequence>
<keyword evidence="1" id="KW-0175">Coiled coil</keyword>
<proteinExistence type="predicted"/>
<feature type="domain" description="cDENN" evidence="3">
    <location>
        <begin position="649"/>
        <end position="852"/>
    </location>
</feature>
<feature type="compositionally biased region" description="Low complexity" evidence="2">
    <location>
        <begin position="132"/>
        <end position="161"/>
    </location>
</feature>
<feature type="region of interest" description="Disordered" evidence="2">
    <location>
        <begin position="1123"/>
        <end position="1143"/>
    </location>
</feature>
<feature type="compositionally biased region" description="Polar residues" evidence="2">
    <location>
        <begin position="320"/>
        <end position="332"/>
    </location>
</feature>
<feature type="region of interest" description="Disordered" evidence="2">
    <location>
        <begin position="276"/>
        <end position="335"/>
    </location>
</feature>
<evidence type="ECO:0000313" key="4">
    <source>
        <dbReference type="EMBL" id="GJN91622.1"/>
    </source>
</evidence>
<evidence type="ECO:0000256" key="2">
    <source>
        <dbReference type="SAM" id="MobiDB-lite"/>
    </source>
</evidence>
<accession>A0AAV5GQ47</accession>
<evidence type="ECO:0000313" key="5">
    <source>
        <dbReference type="Proteomes" id="UP001342314"/>
    </source>
</evidence>
<dbReference type="InterPro" id="IPR043153">
    <property type="entry name" value="DENN_C"/>
</dbReference>
<dbReference type="Proteomes" id="UP001342314">
    <property type="component" value="Unassembled WGS sequence"/>
</dbReference>
<keyword evidence="5" id="KW-1185">Reference proteome</keyword>
<feature type="compositionally biased region" description="Low complexity" evidence="2">
    <location>
        <begin position="603"/>
        <end position="612"/>
    </location>
</feature>
<feature type="coiled-coil region" evidence="1">
    <location>
        <begin position="978"/>
        <end position="1089"/>
    </location>
</feature>
<evidence type="ECO:0000259" key="3">
    <source>
        <dbReference type="SMART" id="SM00799"/>
    </source>
</evidence>
<gene>
    <name evidence="4" type="ORF">Rhopal_004645-T1</name>
</gene>
<feature type="region of interest" description="Disordered" evidence="2">
    <location>
        <begin position="1"/>
        <end position="264"/>
    </location>
</feature>
<dbReference type="EMBL" id="BQKY01000009">
    <property type="protein sequence ID" value="GJN91622.1"/>
    <property type="molecule type" value="Genomic_DNA"/>
</dbReference>
<name>A0AAV5GQ47_9BASI</name>